<reference evidence="12" key="1">
    <citation type="submission" date="2025-08" db="UniProtKB">
        <authorList>
            <consortium name="Ensembl"/>
        </authorList>
    </citation>
    <scope>IDENTIFICATION</scope>
</reference>
<dbReference type="InterPro" id="IPR003694">
    <property type="entry name" value="NAD_synthase"/>
</dbReference>
<proteinExistence type="inferred from homology"/>
<dbReference type="PIRSF" id="PIRSF006630">
    <property type="entry name" value="NADS_GAT"/>
    <property type="match status" value="1"/>
</dbReference>
<evidence type="ECO:0000256" key="7">
    <source>
        <dbReference type="ARBA" id="ARBA00022741"/>
    </source>
</evidence>
<dbReference type="InterPro" id="IPR014729">
    <property type="entry name" value="Rossmann-like_a/b/a_fold"/>
</dbReference>
<dbReference type="OMA" id="DETCHGI"/>
<evidence type="ECO:0000256" key="6">
    <source>
        <dbReference type="ARBA" id="ARBA00022598"/>
    </source>
</evidence>
<dbReference type="Gene3D" id="3.40.50.620">
    <property type="entry name" value="HUPs"/>
    <property type="match status" value="1"/>
</dbReference>
<evidence type="ECO:0000256" key="9">
    <source>
        <dbReference type="ARBA" id="ARBA00023027"/>
    </source>
</evidence>
<dbReference type="AlphaFoldDB" id="A0A8C4PYX8"/>
<evidence type="ECO:0000313" key="13">
    <source>
        <dbReference type="Proteomes" id="UP000694388"/>
    </source>
</evidence>
<evidence type="ECO:0000256" key="10">
    <source>
        <dbReference type="PIRNR" id="PIRNR006630"/>
    </source>
</evidence>
<dbReference type="GO" id="GO:0009435">
    <property type="term" value="P:NAD+ biosynthetic process"/>
    <property type="evidence" value="ECO:0007669"/>
    <property type="project" value="UniProtKB-UniRule"/>
</dbReference>
<accession>A0A8C4PYX8</accession>
<dbReference type="Proteomes" id="UP000694388">
    <property type="component" value="Unplaced"/>
</dbReference>
<dbReference type="EC" id="6.3.5.1" evidence="4 10"/>
<dbReference type="Gene3D" id="3.60.110.10">
    <property type="entry name" value="Carbon-nitrogen hydrolase"/>
    <property type="match status" value="1"/>
</dbReference>
<name>A0A8C4PYX8_EPTBU</name>
<dbReference type="PROSITE" id="PS50263">
    <property type="entry name" value="CN_HYDROLASE"/>
    <property type="match status" value="1"/>
</dbReference>
<dbReference type="InterPro" id="IPR036526">
    <property type="entry name" value="C-N_Hydrolase_sf"/>
</dbReference>
<dbReference type="PANTHER" id="PTHR23090">
    <property type="entry name" value="NH 3 /GLUTAMINE-DEPENDENT NAD + SYNTHETASE"/>
    <property type="match status" value="1"/>
</dbReference>
<dbReference type="Pfam" id="PF02540">
    <property type="entry name" value="NAD_synthase"/>
    <property type="match status" value="1"/>
</dbReference>
<sequence length="623" mass="69914">QTGRVTLSCVGCAHWPTDGNLARIPRIGRERRQVLLNSAHHERYGIRMERSGYGCGDHFFENDTCLHSFQVLAELLLSPITQDIICDVGMPVMHKNVRYNCRVIFLNGHILLIRPKLNLCNDGNYRELRWFSPWRGEVEDFILPKEIQDITGQVHVLFGDAVIATKETCFGTEMCEELWTPDSPHVHMGLDGVEIFTNSSASHHALRKAQSREERVCYATAKSGGVYLFSNLRGCDGERTYYDGGAMVAVNGELLAHGEQFALTDVAGFFLPLSGGVDSASTACVVFSMCHLVCTAVLAGDTQVLADVRHIVSEETFTPREPQDLCNRIFTTCYLGGENSSRETRKRASDLAQQIGSYHLDVDIQMGISTLLGIFSFVTGKSPQFEAHGGSRRENQALQNIQARIRMVLSYLFAQLGLWARNRPGVQLVLGSANVDESLLGYLTKYDCSSADLNPIGGISKIDLRAFLQHCEHTLNLPTLARILQAPPTAELEPLVDGCLAQTDEADMGVTYEELSVFGRLRKVALCGPFSMFLKLVHKWGYLLLPSQVAQKVQHLFRMYALNRHKMTTLTPAYHAEAYSPDDHRFDLRPFLYDTKWKWQFRCIEQTVRNLSTRVSRVLLDQS</sequence>
<comment type="catalytic activity">
    <reaction evidence="10">
        <text>deamido-NAD(+) + L-glutamine + ATP + H2O = L-glutamate + AMP + diphosphate + NAD(+) + H(+)</text>
        <dbReference type="Rhea" id="RHEA:24384"/>
        <dbReference type="ChEBI" id="CHEBI:15377"/>
        <dbReference type="ChEBI" id="CHEBI:15378"/>
        <dbReference type="ChEBI" id="CHEBI:29985"/>
        <dbReference type="ChEBI" id="CHEBI:30616"/>
        <dbReference type="ChEBI" id="CHEBI:33019"/>
        <dbReference type="ChEBI" id="CHEBI:57540"/>
        <dbReference type="ChEBI" id="CHEBI:58359"/>
        <dbReference type="ChEBI" id="CHEBI:58437"/>
        <dbReference type="ChEBI" id="CHEBI:456215"/>
        <dbReference type="EC" id="6.3.5.1"/>
    </reaction>
</comment>
<comment type="subunit">
    <text evidence="3">Homohexamer.</text>
</comment>
<dbReference type="Ensembl" id="ENSEBUT00000006362.1">
    <property type="protein sequence ID" value="ENSEBUP00000005918.1"/>
    <property type="gene ID" value="ENSEBUG00000003929.1"/>
</dbReference>
<dbReference type="GO" id="GO:0005524">
    <property type="term" value="F:ATP binding"/>
    <property type="evidence" value="ECO:0007669"/>
    <property type="project" value="UniProtKB-UniRule"/>
</dbReference>
<dbReference type="GO" id="GO:0003952">
    <property type="term" value="F:NAD+ synthase (glutamine-hydrolyzing) activity"/>
    <property type="evidence" value="ECO:0007669"/>
    <property type="project" value="UniProtKB-UniRule"/>
</dbReference>
<dbReference type="CDD" id="cd00553">
    <property type="entry name" value="NAD_synthase"/>
    <property type="match status" value="1"/>
</dbReference>
<dbReference type="GO" id="GO:0005737">
    <property type="term" value="C:cytoplasm"/>
    <property type="evidence" value="ECO:0007669"/>
    <property type="project" value="InterPro"/>
</dbReference>
<evidence type="ECO:0000256" key="5">
    <source>
        <dbReference type="ARBA" id="ARBA00017309"/>
    </source>
</evidence>
<evidence type="ECO:0000256" key="3">
    <source>
        <dbReference type="ARBA" id="ARBA00011643"/>
    </source>
</evidence>
<dbReference type="InterPro" id="IPR003010">
    <property type="entry name" value="C-N_Hydrolase"/>
</dbReference>
<feature type="domain" description="CN hydrolase" evidence="11">
    <location>
        <begin position="5"/>
        <end position="273"/>
    </location>
</feature>
<evidence type="ECO:0000313" key="12">
    <source>
        <dbReference type="Ensembl" id="ENSEBUP00000005918.1"/>
    </source>
</evidence>
<evidence type="ECO:0000256" key="2">
    <source>
        <dbReference type="ARBA" id="ARBA00007145"/>
    </source>
</evidence>
<evidence type="ECO:0000259" key="11">
    <source>
        <dbReference type="PROSITE" id="PS50263"/>
    </source>
</evidence>
<dbReference type="SUPFAM" id="SSF56317">
    <property type="entry name" value="Carbon-nitrogen hydrolase"/>
    <property type="match status" value="1"/>
</dbReference>
<evidence type="ECO:0000256" key="1">
    <source>
        <dbReference type="ARBA" id="ARBA00005188"/>
    </source>
</evidence>
<dbReference type="InterPro" id="IPR022310">
    <property type="entry name" value="NAD/GMP_synthase"/>
</dbReference>
<dbReference type="PANTHER" id="PTHR23090:SF9">
    <property type="entry name" value="GLUTAMINE-DEPENDENT NAD(+) SYNTHETASE"/>
    <property type="match status" value="1"/>
</dbReference>
<organism evidence="12 13">
    <name type="scientific">Eptatretus burgeri</name>
    <name type="common">Inshore hagfish</name>
    <dbReference type="NCBI Taxonomy" id="7764"/>
    <lineage>
        <taxon>Eukaryota</taxon>
        <taxon>Metazoa</taxon>
        <taxon>Chordata</taxon>
        <taxon>Craniata</taxon>
        <taxon>Vertebrata</taxon>
        <taxon>Cyclostomata</taxon>
        <taxon>Myxini</taxon>
        <taxon>Myxiniformes</taxon>
        <taxon>Myxinidae</taxon>
        <taxon>Eptatretinae</taxon>
        <taxon>Eptatretus</taxon>
    </lineage>
</organism>
<keyword evidence="7 10" id="KW-0547">Nucleotide-binding</keyword>
<dbReference type="GO" id="GO:0004359">
    <property type="term" value="F:glutaminase activity"/>
    <property type="evidence" value="ECO:0007669"/>
    <property type="project" value="InterPro"/>
</dbReference>
<dbReference type="Pfam" id="PF00795">
    <property type="entry name" value="CN_hydrolase"/>
    <property type="match status" value="1"/>
</dbReference>
<keyword evidence="13" id="KW-1185">Reference proteome</keyword>
<evidence type="ECO:0000256" key="8">
    <source>
        <dbReference type="ARBA" id="ARBA00022840"/>
    </source>
</evidence>
<reference evidence="12" key="2">
    <citation type="submission" date="2025-09" db="UniProtKB">
        <authorList>
            <consortium name="Ensembl"/>
        </authorList>
    </citation>
    <scope>IDENTIFICATION</scope>
</reference>
<keyword evidence="6 10" id="KW-0436">Ligase</keyword>
<comment type="pathway">
    <text evidence="1 10">Cofactor biosynthesis; NAD(+) biosynthesis; NAD(+) from deamido-NAD(+) (L-Gln route): step 1/1.</text>
</comment>
<dbReference type="UniPathway" id="UPA00253">
    <property type="reaction ID" value="UER00334"/>
</dbReference>
<comment type="similarity">
    <text evidence="2 10">In the C-terminal section; belongs to the NAD synthetase family.</text>
</comment>
<dbReference type="NCBIfam" id="TIGR00552">
    <property type="entry name" value="nadE"/>
    <property type="match status" value="1"/>
</dbReference>
<dbReference type="FunFam" id="3.40.50.620:FF:000036">
    <property type="entry name" value="Glutamine-dependent NAD(+) synthetase"/>
    <property type="match status" value="1"/>
</dbReference>
<keyword evidence="8 10" id="KW-0067">ATP-binding</keyword>
<dbReference type="GeneTree" id="ENSGT00390000010152"/>
<dbReference type="CDD" id="cd07570">
    <property type="entry name" value="GAT_Gln-NAD-synth"/>
    <property type="match status" value="1"/>
</dbReference>
<evidence type="ECO:0000256" key="4">
    <source>
        <dbReference type="ARBA" id="ARBA00012743"/>
    </source>
</evidence>
<dbReference type="SUPFAM" id="SSF52402">
    <property type="entry name" value="Adenine nucleotide alpha hydrolases-like"/>
    <property type="match status" value="1"/>
</dbReference>
<keyword evidence="9 10" id="KW-0520">NAD</keyword>
<protein>
    <recommendedName>
        <fullName evidence="5 10">Glutamine-dependent NAD(+) synthetase</fullName>
        <ecNumber evidence="4 10">6.3.5.1</ecNumber>
    </recommendedName>
    <alternativeName>
        <fullName evidence="10">NAD(+) synthase [glutamine-hydrolyzing]</fullName>
    </alternativeName>
</protein>
<dbReference type="InterPro" id="IPR014445">
    <property type="entry name" value="Gln-dep_NAD_synthase"/>
</dbReference>